<evidence type="ECO:0000256" key="8">
    <source>
        <dbReference type="HAMAP-Rule" id="MF_01161"/>
    </source>
</evidence>
<dbReference type="InterPro" id="IPR015262">
    <property type="entry name" value="tRNA_Ile_lys_synt_subst-bd"/>
</dbReference>
<reference evidence="10" key="1">
    <citation type="submission" date="2020-04" db="EMBL/GenBank/DDBJ databases">
        <title>Deep metagenomics examines the oral microbiome during advanced dental caries in children, revealing novel taxa and co-occurrences with host molecules.</title>
        <authorList>
            <person name="Baker J.L."/>
            <person name="Morton J.T."/>
            <person name="Dinis M."/>
            <person name="Alvarez R."/>
            <person name="Tran N.C."/>
            <person name="Knight R."/>
            <person name="Edlund A."/>
        </authorList>
    </citation>
    <scope>NUCLEOTIDE SEQUENCE</scope>
    <source>
        <strain evidence="10">JCVI_23_bin.16</strain>
    </source>
</reference>
<gene>
    <name evidence="8 10" type="primary">tilS</name>
    <name evidence="10" type="ORF">HXK00_04400</name>
</gene>
<evidence type="ECO:0000313" key="11">
    <source>
        <dbReference type="Proteomes" id="UP000757900"/>
    </source>
</evidence>
<comment type="caution">
    <text evidence="10">The sequence shown here is derived from an EMBL/GenBank/DDBJ whole genome shotgun (WGS) entry which is preliminary data.</text>
</comment>
<dbReference type="PANTHER" id="PTHR43033:SF1">
    <property type="entry name" value="TRNA(ILE)-LYSIDINE SYNTHASE-RELATED"/>
    <property type="match status" value="1"/>
</dbReference>
<dbReference type="PANTHER" id="PTHR43033">
    <property type="entry name" value="TRNA(ILE)-LYSIDINE SYNTHASE-RELATED"/>
    <property type="match status" value="1"/>
</dbReference>
<protein>
    <recommendedName>
        <fullName evidence="8">tRNA(Ile)-lysidine synthase</fullName>
        <ecNumber evidence="8">6.3.4.19</ecNumber>
    </recommendedName>
    <alternativeName>
        <fullName evidence="8">tRNA(Ile)-2-lysyl-cytidine synthase</fullName>
    </alternativeName>
    <alternativeName>
        <fullName evidence="8">tRNA(Ile)-lysidine synthetase</fullName>
    </alternativeName>
</protein>
<feature type="domain" description="Lysidine-tRNA(Ile) synthetase C-terminal" evidence="9">
    <location>
        <begin position="404"/>
        <end position="479"/>
    </location>
</feature>
<evidence type="ECO:0000256" key="2">
    <source>
        <dbReference type="ARBA" id="ARBA00022490"/>
    </source>
</evidence>
<dbReference type="InterPro" id="IPR012796">
    <property type="entry name" value="Lysidine-tRNA-synth_C"/>
</dbReference>
<dbReference type="InterPro" id="IPR012795">
    <property type="entry name" value="tRNA_Ile_lys_synt_N"/>
</dbReference>
<comment type="catalytic activity">
    <reaction evidence="7 8">
        <text>cytidine(34) in tRNA(Ile2) + L-lysine + ATP = lysidine(34) in tRNA(Ile2) + AMP + diphosphate + H(+)</text>
        <dbReference type="Rhea" id="RHEA:43744"/>
        <dbReference type="Rhea" id="RHEA-COMP:10625"/>
        <dbReference type="Rhea" id="RHEA-COMP:10670"/>
        <dbReference type="ChEBI" id="CHEBI:15378"/>
        <dbReference type="ChEBI" id="CHEBI:30616"/>
        <dbReference type="ChEBI" id="CHEBI:32551"/>
        <dbReference type="ChEBI" id="CHEBI:33019"/>
        <dbReference type="ChEBI" id="CHEBI:82748"/>
        <dbReference type="ChEBI" id="CHEBI:83665"/>
        <dbReference type="ChEBI" id="CHEBI:456215"/>
        <dbReference type="EC" id="6.3.4.19"/>
    </reaction>
</comment>
<dbReference type="CDD" id="cd01992">
    <property type="entry name" value="TilS_N"/>
    <property type="match status" value="1"/>
</dbReference>
<proteinExistence type="inferred from homology"/>
<dbReference type="RefSeq" id="WP_314050321.1">
    <property type="nucleotide sequence ID" value="NZ_CAUVSD010000006.1"/>
</dbReference>
<keyword evidence="3 8" id="KW-0436">Ligase</keyword>
<dbReference type="NCBIfam" id="TIGR02433">
    <property type="entry name" value="lysidine_TilS_C"/>
    <property type="match status" value="1"/>
</dbReference>
<keyword evidence="5 8" id="KW-0547">Nucleotide-binding</keyword>
<dbReference type="GO" id="GO:0006400">
    <property type="term" value="P:tRNA modification"/>
    <property type="evidence" value="ECO:0007669"/>
    <property type="project" value="UniProtKB-UniRule"/>
</dbReference>
<dbReference type="SMART" id="SM00977">
    <property type="entry name" value="TilS_C"/>
    <property type="match status" value="1"/>
</dbReference>
<dbReference type="SUPFAM" id="SSF52402">
    <property type="entry name" value="Adenine nucleotide alpha hydrolases-like"/>
    <property type="match status" value="1"/>
</dbReference>
<name>A0A929MNY9_ABIDE</name>
<dbReference type="Pfam" id="PF01171">
    <property type="entry name" value="ATP_bind_3"/>
    <property type="match status" value="1"/>
</dbReference>
<evidence type="ECO:0000256" key="7">
    <source>
        <dbReference type="ARBA" id="ARBA00048539"/>
    </source>
</evidence>
<dbReference type="NCBIfam" id="TIGR02432">
    <property type="entry name" value="lysidine_TilS_N"/>
    <property type="match status" value="1"/>
</dbReference>
<evidence type="ECO:0000256" key="4">
    <source>
        <dbReference type="ARBA" id="ARBA00022694"/>
    </source>
</evidence>
<dbReference type="HAMAP" id="MF_01161">
    <property type="entry name" value="tRNA_Ile_lys_synt"/>
    <property type="match status" value="1"/>
</dbReference>
<keyword evidence="2 8" id="KW-0963">Cytoplasm</keyword>
<dbReference type="EMBL" id="JABZFV010000081">
    <property type="protein sequence ID" value="MBF0934871.1"/>
    <property type="molecule type" value="Genomic_DNA"/>
</dbReference>
<comment type="subcellular location">
    <subcellularLocation>
        <location evidence="1 8">Cytoplasm</location>
    </subcellularLocation>
</comment>
<evidence type="ECO:0000313" key="10">
    <source>
        <dbReference type="EMBL" id="MBF0934871.1"/>
    </source>
</evidence>
<dbReference type="EC" id="6.3.4.19" evidence="8"/>
<sequence>MEKLMREVKAQLESWPAWLEAKTVVLAVSGGVDSMVMLRLMNELNQLRQYNHLQLVVAHFNHKLRPESDYEAIAIKEIVAEYGCIYFATEWGEPAATNVEAQARDARYQFFAEVIRTTEADVLMTAHHLNDVAETFLMRMTRGTSIRGLQGIRGCYQRLMSDPSGHTVMPTIIRPFIGVTKAELEAYAEKFNVTYFEDASNYMDHFVRNRFRHTYIPQLMQENPQLLQNLLTIQQQIQDSYTVQYADYLDLEPQLLMYSTNHYWLLYIPAFLALPEAKFNMYLRIFFEERLIEDVPAYNRDLVGQLQQMMRNRRDPNQRLQLGHGWVAVKRYDYVQILPEEAGPKAYFGQRLILSRLNHWYALDGGAEAGIFAAHQVSPEMREAAEGWAGLHLSQAQETAPLNFQLRQRQDGDQVAISDELGQAYHKKVGRILMDLKLPSDERNQIKVLVDEKGEIVWLGPVSNSPLSRGPQTDKITHIFLYRKTRQ</sequence>
<evidence type="ECO:0000256" key="5">
    <source>
        <dbReference type="ARBA" id="ARBA00022741"/>
    </source>
</evidence>
<evidence type="ECO:0000256" key="3">
    <source>
        <dbReference type="ARBA" id="ARBA00022598"/>
    </source>
</evidence>
<evidence type="ECO:0000259" key="9">
    <source>
        <dbReference type="SMART" id="SM00977"/>
    </source>
</evidence>
<dbReference type="GO" id="GO:0005524">
    <property type="term" value="F:ATP binding"/>
    <property type="evidence" value="ECO:0007669"/>
    <property type="project" value="UniProtKB-UniRule"/>
</dbReference>
<evidence type="ECO:0000256" key="6">
    <source>
        <dbReference type="ARBA" id="ARBA00022840"/>
    </source>
</evidence>
<comment type="domain">
    <text evidence="8">The N-terminal region contains the highly conserved SGGXDS motif, predicted to be a P-loop motif involved in ATP binding.</text>
</comment>
<accession>A0A929MNY9</accession>
<dbReference type="AlphaFoldDB" id="A0A929MNY9"/>
<organism evidence="10 11">
    <name type="scientific">Abiotrophia defectiva</name>
    <name type="common">Streptococcus defectivus</name>
    <dbReference type="NCBI Taxonomy" id="46125"/>
    <lineage>
        <taxon>Bacteria</taxon>
        <taxon>Bacillati</taxon>
        <taxon>Bacillota</taxon>
        <taxon>Bacilli</taxon>
        <taxon>Lactobacillales</taxon>
        <taxon>Aerococcaceae</taxon>
        <taxon>Abiotrophia</taxon>
    </lineage>
</organism>
<keyword evidence="4 8" id="KW-0819">tRNA processing</keyword>
<dbReference type="Pfam" id="PF09179">
    <property type="entry name" value="TilS"/>
    <property type="match status" value="1"/>
</dbReference>
<comment type="similarity">
    <text evidence="8">Belongs to the tRNA(Ile)-lysidine synthase family.</text>
</comment>
<comment type="function">
    <text evidence="8">Ligates lysine onto the cytidine present at position 34 of the AUA codon-specific tRNA(Ile) that contains the anticodon CAU, in an ATP-dependent manner. Cytidine is converted to lysidine, thus changing the amino acid specificity of the tRNA from methionine to isoleucine.</text>
</comment>
<feature type="binding site" evidence="8">
    <location>
        <begin position="29"/>
        <end position="34"/>
    </location>
    <ligand>
        <name>ATP</name>
        <dbReference type="ChEBI" id="CHEBI:30616"/>
    </ligand>
</feature>
<dbReference type="InterPro" id="IPR014729">
    <property type="entry name" value="Rossmann-like_a/b/a_fold"/>
</dbReference>
<dbReference type="InterPro" id="IPR011063">
    <property type="entry name" value="TilS/TtcA_N"/>
</dbReference>
<evidence type="ECO:0000256" key="1">
    <source>
        <dbReference type="ARBA" id="ARBA00004496"/>
    </source>
</evidence>
<keyword evidence="6 8" id="KW-0067">ATP-binding</keyword>
<dbReference type="InterPro" id="IPR012094">
    <property type="entry name" value="tRNA_Ile_lys_synt"/>
</dbReference>
<dbReference type="SUPFAM" id="SSF56037">
    <property type="entry name" value="PheT/TilS domain"/>
    <property type="match status" value="1"/>
</dbReference>
<dbReference type="GO" id="GO:0032267">
    <property type="term" value="F:tRNA(Ile)-lysidine synthase activity"/>
    <property type="evidence" value="ECO:0007669"/>
    <property type="project" value="UniProtKB-EC"/>
</dbReference>
<dbReference type="GO" id="GO:0005737">
    <property type="term" value="C:cytoplasm"/>
    <property type="evidence" value="ECO:0007669"/>
    <property type="project" value="UniProtKB-SubCell"/>
</dbReference>
<dbReference type="Gene3D" id="3.40.50.620">
    <property type="entry name" value="HUPs"/>
    <property type="match status" value="1"/>
</dbReference>
<dbReference type="Proteomes" id="UP000757900">
    <property type="component" value="Unassembled WGS sequence"/>
</dbReference>